<dbReference type="Gene3D" id="1.10.1060.10">
    <property type="entry name" value="Alpha-helical ferredoxin"/>
    <property type="match status" value="1"/>
</dbReference>
<dbReference type="SUPFAM" id="SSF46548">
    <property type="entry name" value="alpha-helical ferredoxin"/>
    <property type="match status" value="1"/>
</dbReference>
<dbReference type="PROSITE" id="PS51379">
    <property type="entry name" value="4FE4S_FER_2"/>
    <property type="match status" value="1"/>
</dbReference>
<evidence type="ECO:0000313" key="4">
    <source>
        <dbReference type="Proteomes" id="UP000334340"/>
    </source>
</evidence>
<feature type="domain" description="4Fe-4S ferredoxin-type" evidence="2">
    <location>
        <begin position="42"/>
        <end position="73"/>
    </location>
</feature>
<evidence type="ECO:0000313" key="3">
    <source>
        <dbReference type="EMBL" id="VUZ85414.1"/>
    </source>
</evidence>
<proteinExistence type="predicted"/>
<dbReference type="EMBL" id="CABIKM010000026">
    <property type="protein sequence ID" value="VUZ85414.1"/>
    <property type="molecule type" value="Genomic_DNA"/>
</dbReference>
<dbReference type="AlphaFoldDB" id="A0A564ZJD8"/>
<keyword evidence="4" id="KW-1185">Reference proteome</keyword>
<dbReference type="GO" id="GO:0016491">
    <property type="term" value="F:oxidoreductase activity"/>
    <property type="evidence" value="ECO:0007669"/>
    <property type="project" value="InterPro"/>
</dbReference>
<dbReference type="PANTHER" id="PTHR42783:SF3">
    <property type="entry name" value="GLUTAMATE SYNTHASE [NADPH] SMALL CHAIN-RELATED"/>
    <property type="match status" value="1"/>
</dbReference>
<dbReference type="PANTHER" id="PTHR42783">
    <property type="entry name" value="GLUTAMATE SYNTHASE [NADPH] SMALL CHAIN"/>
    <property type="match status" value="1"/>
</dbReference>
<dbReference type="InterPro" id="IPR028261">
    <property type="entry name" value="DPD_II"/>
</dbReference>
<gene>
    <name evidence="3" type="ORF">MELA_01798</name>
</gene>
<dbReference type="InterPro" id="IPR017896">
    <property type="entry name" value="4Fe4S_Fe-S-bd"/>
</dbReference>
<organism evidence="3 4">
    <name type="scientific">Candidatus Methylomirabilis lanthanidiphila</name>
    <dbReference type="NCBI Taxonomy" id="2211376"/>
    <lineage>
        <taxon>Bacteria</taxon>
        <taxon>Candidatus Methylomirabilota</taxon>
        <taxon>Candidatus Methylomirabilia</taxon>
        <taxon>Candidatus Methylomirabilales</taxon>
        <taxon>Candidatus Methylomirabilaceae</taxon>
        <taxon>Candidatus Methylomirabilis</taxon>
    </lineage>
</organism>
<feature type="region of interest" description="Disordered" evidence="1">
    <location>
        <begin position="1"/>
        <end position="22"/>
    </location>
</feature>
<dbReference type="PRINTS" id="PR00419">
    <property type="entry name" value="ADXRDTASE"/>
</dbReference>
<dbReference type="SUPFAM" id="SSF51971">
    <property type="entry name" value="Nucleotide-binding domain"/>
    <property type="match status" value="2"/>
</dbReference>
<dbReference type="InterPro" id="IPR009051">
    <property type="entry name" value="Helical_ferredxn"/>
</dbReference>
<dbReference type="NCBIfam" id="TIGR01316">
    <property type="entry name" value="gltA"/>
    <property type="match status" value="1"/>
</dbReference>
<evidence type="ECO:0000259" key="2">
    <source>
        <dbReference type="PROSITE" id="PS51379"/>
    </source>
</evidence>
<dbReference type="InterPro" id="IPR023753">
    <property type="entry name" value="FAD/NAD-binding_dom"/>
</dbReference>
<sequence>MADVSKGLSSKERMKKPRNHMPLHEAGLRIHTWEEVPVGYSMEQAMDEAIRCIQCKKPECVPACPVGINIPAFIKLVEEGDVAGAAKKIRETNFLPAACGRVCPQDKQCEAVCVVGKKNDPVGIGNLERFVADYEREHKLDRIPAMPPPTGKRVAIIGSGPSGMTCAYELRTRGHEVTVFEAFHRGGGVMVYGIPRFRLPLEVIDEDLKLLEDMGVEFVYNMVIGKILTIDDLLETEGFDAVFIGTGAGLPKMLGIPGENLNGIYSANEYLTRIYLMHANEFPHSPTPLYQGKKMAVIGAGNTAMDVLRTGKRLGADVTCYYRRSHEEAPARTEELEHAEQEFVDFKWLSNPVEFIGDERHFVKGIRCEVMKLSEPDESGRRKPLPTGEYFIDEVDTVVFSLGCDVNPVIPSHTPELRTNKWGVVMVDHATYHTSKKGVFAGGDVITGGSTVILAMGQAKHAAKHIHEYLMGQFNYELNIPTDPNAPGVQWEGRFAKGKR</sequence>
<accession>A0A564ZJD8</accession>
<name>A0A564ZJD8_9BACT</name>
<dbReference type="Gene3D" id="3.50.50.60">
    <property type="entry name" value="FAD/NAD(P)-binding domain"/>
    <property type="match status" value="2"/>
</dbReference>
<reference evidence="3 4" key="1">
    <citation type="submission" date="2019-07" db="EMBL/GenBank/DDBJ databases">
        <authorList>
            <person name="Cremers G."/>
        </authorList>
    </citation>
    <scope>NUCLEOTIDE SEQUENCE [LARGE SCALE GENOMIC DNA]</scope>
</reference>
<dbReference type="Pfam" id="PF07992">
    <property type="entry name" value="Pyr_redox_2"/>
    <property type="match status" value="1"/>
</dbReference>
<dbReference type="InterPro" id="IPR036188">
    <property type="entry name" value="FAD/NAD-bd_sf"/>
</dbReference>
<dbReference type="Pfam" id="PF14691">
    <property type="entry name" value="Fer4_20"/>
    <property type="match status" value="1"/>
</dbReference>
<dbReference type="Proteomes" id="UP000334340">
    <property type="component" value="Unassembled WGS sequence"/>
</dbReference>
<protein>
    <submittedName>
        <fullName evidence="3">Dihydropyrimidine dehydrogenase</fullName>
    </submittedName>
</protein>
<dbReference type="GO" id="GO:0051536">
    <property type="term" value="F:iron-sulfur cluster binding"/>
    <property type="evidence" value="ECO:0007669"/>
    <property type="project" value="InterPro"/>
</dbReference>
<dbReference type="InterPro" id="IPR006004">
    <property type="entry name" value="SudA-like"/>
</dbReference>
<evidence type="ECO:0000256" key="1">
    <source>
        <dbReference type="SAM" id="MobiDB-lite"/>
    </source>
</evidence>